<sequence length="154" mass="17330">TYYSITRLSQLCKRRSRLSHSLSTVLDILYPPMASSSDEAAIHSAKISVLPSVRLVISLNDSPKMLVASSILCVSVDDTLEDIASIQSQNEDDDLSPMSEAELRVFDFMQNRNLPVPPDGPRTTLPGCPMTQENMKFGTRSQPRKRYRQYSRHL</sequence>
<protein>
    <submittedName>
        <fullName evidence="2">Uncharacterized protein</fullName>
    </submittedName>
</protein>
<name>A0A4S8M052_DENBC</name>
<organism evidence="2 3">
    <name type="scientific">Dendrothele bispora (strain CBS 962.96)</name>
    <dbReference type="NCBI Taxonomy" id="1314807"/>
    <lineage>
        <taxon>Eukaryota</taxon>
        <taxon>Fungi</taxon>
        <taxon>Dikarya</taxon>
        <taxon>Basidiomycota</taxon>
        <taxon>Agaricomycotina</taxon>
        <taxon>Agaricomycetes</taxon>
        <taxon>Agaricomycetidae</taxon>
        <taxon>Agaricales</taxon>
        <taxon>Agaricales incertae sedis</taxon>
        <taxon>Dendrothele</taxon>
    </lineage>
</organism>
<evidence type="ECO:0000256" key="1">
    <source>
        <dbReference type="SAM" id="MobiDB-lite"/>
    </source>
</evidence>
<evidence type="ECO:0000313" key="2">
    <source>
        <dbReference type="EMBL" id="THU95250.1"/>
    </source>
</evidence>
<dbReference type="EMBL" id="ML179204">
    <property type="protein sequence ID" value="THU95250.1"/>
    <property type="molecule type" value="Genomic_DNA"/>
</dbReference>
<keyword evidence="3" id="KW-1185">Reference proteome</keyword>
<reference evidence="2 3" key="1">
    <citation type="journal article" date="2019" name="Nat. Ecol. Evol.">
        <title>Megaphylogeny resolves global patterns of mushroom evolution.</title>
        <authorList>
            <person name="Varga T."/>
            <person name="Krizsan K."/>
            <person name="Foldi C."/>
            <person name="Dima B."/>
            <person name="Sanchez-Garcia M."/>
            <person name="Sanchez-Ramirez S."/>
            <person name="Szollosi G.J."/>
            <person name="Szarkandi J.G."/>
            <person name="Papp V."/>
            <person name="Albert L."/>
            <person name="Andreopoulos W."/>
            <person name="Angelini C."/>
            <person name="Antonin V."/>
            <person name="Barry K.W."/>
            <person name="Bougher N.L."/>
            <person name="Buchanan P."/>
            <person name="Buyck B."/>
            <person name="Bense V."/>
            <person name="Catcheside P."/>
            <person name="Chovatia M."/>
            <person name="Cooper J."/>
            <person name="Damon W."/>
            <person name="Desjardin D."/>
            <person name="Finy P."/>
            <person name="Geml J."/>
            <person name="Haridas S."/>
            <person name="Hughes K."/>
            <person name="Justo A."/>
            <person name="Karasinski D."/>
            <person name="Kautmanova I."/>
            <person name="Kiss B."/>
            <person name="Kocsube S."/>
            <person name="Kotiranta H."/>
            <person name="LaButti K.M."/>
            <person name="Lechner B.E."/>
            <person name="Liimatainen K."/>
            <person name="Lipzen A."/>
            <person name="Lukacs Z."/>
            <person name="Mihaltcheva S."/>
            <person name="Morgado L.N."/>
            <person name="Niskanen T."/>
            <person name="Noordeloos M.E."/>
            <person name="Ohm R.A."/>
            <person name="Ortiz-Santana B."/>
            <person name="Ovrebo C."/>
            <person name="Racz N."/>
            <person name="Riley R."/>
            <person name="Savchenko A."/>
            <person name="Shiryaev A."/>
            <person name="Soop K."/>
            <person name="Spirin V."/>
            <person name="Szebenyi C."/>
            <person name="Tomsovsky M."/>
            <person name="Tulloss R.E."/>
            <person name="Uehling J."/>
            <person name="Grigoriev I.V."/>
            <person name="Vagvolgyi C."/>
            <person name="Papp T."/>
            <person name="Martin F.M."/>
            <person name="Miettinen O."/>
            <person name="Hibbett D.S."/>
            <person name="Nagy L.G."/>
        </authorList>
    </citation>
    <scope>NUCLEOTIDE SEQUENCE [LARGE SCALE GENOMIC DNA]</scope>
    <source>
        <strain evidence="2 3">CBS 962.96</strain>
    </source>
</reference>
<accession>A0A4S8M052</accession>
<dbReference type="Proteomes" id="UP000297245">
    <property type="component" value="Unassembled WGS sequence"/>
</dbReference>
<dbReference type="AlphaFoldDB" id="A0A4S8M052"/>
<proteinExistence type="predicted"/>
<feature type="compositionally biased region" description="Basic residues" evidence="1">
    <location>
        <begin position="142"/>
        <end position="154"/>
    </location>
</feature>
<gene>
    <name evidence="2" type="ORF">K435DRAFT_897498</name>
</gene>
<evidence type="ECO:0000313" key="3">
    <source>
        <dbReference type="Proteomes" id="UP000297245"/>
    </source>
</evidence>
<feature type="region of interest" description="Disordered" evidence="1">
    <location>
        <begin position="112"/>
        <end position="154"/>
    </location>
</feature>
<feature type="non-terminal residue" evidence="2">
    <location>
        <position position="1"/>
    </location>
</feature>